<dbReference type="AlphaFoldDB" id="A0A0C3C3U3"/>
<dbReference type="CDD" id="cd02440">
    <property type="entry name" value="AdoMet_MTases"/>
    <property type="match status" value="1"/>
</dbReference>
<sequence>MSTGLEDYVLGRDMHGSVRLDAQHLLWKIHNGYALNPKIAISPGMKIAEIGTGTALWLLDIADHLPSTIELHGYDVSDGQFPPQTSLPRNVSLGILDAFGDVPPHLVGKYDVIHLRFWCCVVRGNDPSRLIRHAVTLLKPRGYLQWEDAHLGRNITKGIMAEEFGSVAQEFFRASDINYNWLGKLDKHVTVEGLEVIDYEIGTFRPTLVPLCTSTYLTGHFELFQAVPKLKEEGYSIPNKKECENLLVALFSETKKGEVYHWPPVTLLARKAFSNN</sequence>
<reference evidence="1 2" key="1">
    <citation type="submission" date="2014-04" db="EMBL/GenBank/DDBJ databases">
        <authorList>
            <consortium name="DOE Joint Genome Institute"/>
            <person name="Kuo A."/>
            <person name="Martino E."/>
            <person name="Perotto S."/>
            <person name="Kohler A."/>
            <person name="Nagy L.G."/>
            <person name="Floudas D."/>
            <person name="Copeland A."/>
            <person name="Barry K.W."/>
            <person name="Cichocki N."/>
            <person name="Veneault-Fourrey C."/>
            <person name="LaButti K."/>
            <person name="Lindquist E.A."/>
            <person name="Lipzen A."/>
            <person name="Lundell T."/>
            <person name="Morin E."/>
            <person name="Murat C."/>
            <person name="Sun H."/>
            <person name="Tunlid A."/>
            <person name="Henrissat B."/>
            <person name="Grigoriev I.V."/>
            <person name="Hibbett D.S."/>
            <person name="Martin F."/>
            <person name="Nordberg H.P."/>
            <person name="Cantor M.N."/>
            <person name="Hua S.X."/>
        </authorList>
    </citation>
    <scope>NUCLEOTIDE SEQUENCE [LARGE SCALE GENOMIC DNA]</scope>
    <source>
        <strain evidence="1 2">Zn</strain>
    </source>
</reference>
<dbReference type="Pfam" id="PF13489">
    <property type="entry name" value="Methyltransf_23"/>
    <property type="match status" value="1"/>
</dbReference>
<dbReference type="SUPFAM" id="SSF53335">
    <property type="entry name" value="S-adenosyl-L-methionine-dependent methyltransferases"/>
    <property type="match status" value="1"/>
</dbReference>
<keyword evidence="2" id="KW-1185">Reference proteome</keyword>
<reference evidence="2" key="2">
    <citation type="submission" date="2015-01" db="EMBL/GenBank/DDBJ databases">
        <title>Evolutionary Origins and Diversification of the Mycorrhizal Mutualists.</title>
        <authorList>
            <consortium name="DOE Joint Genome Institute"/>
            <consortium name="Mycorrhizal Genomics Consortium"/>
            <person name="Kohler A."/>
            <person name="Kuo A."/>
            <person name="Nagy L.G."/>
            <person name="Floudas D."/>
            <person name="Copeland A."/>
            <person name="Barry K.W."/>
            <person name="Cichocki N."/>
            <person name="Veneault-Fourrey C."/>
            <person name="LaButti K."/>
            <person name="Lindquist E.A."/>
            <person name="Lipzen A."/>
            <person name="Lundell T."/>
            <person name="Morin E."/>
            <person name="Murat C."/>
            <person name="Riley R."/>
            <person name="Ohm R."/>
            <person name="Sun H."/>
            <person name="Tunlid A."/>
            <person name="Henrissat B."/>
            <person name="Grigoriev I.V."/>
            <person name="Hibbett D.S."/>
            <person name="Martin F."/>
        </authorList>
    </citation>
    <scope>NUCLEOTIDE SEQUENCE [LARGE SCALE GENOMIC DNA]</scope>
    <source>
        <strain evidence="2">Zn</strain>
    </source>
</reference>
<evidence type="ECO:0000313" key="2">
    <source>
        <dbReference type="Proteomes" id="UP000054321"/>
    </source>
</evidence>
<proteinExistence type="predicted"/>
<accession>A0A0C3C3U3</accession>
<dbReference type="InterPro" id="IPR029063">
    <property type="entry name" value="SAM-dependent_MTases_sf"/>
</dbReference>
<dbReference type="InParanoid" id="A0A0C3C3U3"/>
<dbReference type="EMBL" id="KN832894">
    <property type="protein sequence ID" value="KIM93553.1"/>
    <property type="molecule type" value="Genomic_DNA"/>
</dbReference>
<evidence type="ECO:0008006" key="3">
    <source>
        <dbReference type="Google" id="ProtNLM"/>
    </source>
</evidence>
<dbReference type="Proteomes" id="UP000054321">
    <property type="component" value="Unassembled WGS sequence"/>
</dbReference>
<gene>
    <name evidence="1" type="ORF">OIDMADRAFT_61482</name>
</gene>
<dbReference type="STRING" id="913774.A0A0C3C3U3"/>
<name>A0A0C3C3U3_OIDMZ</name>
<evidence type="ECO:0000313" key="1">
    <source>
        <dbReference type="EMBL" id="KIM93553.1"/>
    </source>
</evidence>
<dbReference type="Gene3D" id="3.40.50.150">
    <property type="entry name" value="Vaccinia Virus protein VP39"/>
    <property type="match status" value="1"/>
</dbReference>
<organism evidence="1 2">
    <name type="scientific">Oidiodendron maius (strain Zn)</name>
    <dbReference type="NCBI Taxonomy" id="913774"/>
    <lineage>
        <taxon>Eukaryota</taxon>
        <taxon>Fungi</taxon>
        <taxon>Dikarya</taxon>
        <taxon>Ascomycota</taxon>
        <taxon>Pezizomycotina</taxon>
        <taxon>Leotiomycetes</taxon>
        <taxon>Leotiomycetes incertae sedis</taxon>
        <taxon>Myxotrichaceae</taxon>
        <taxon>Oidiodendron</taxon>
    </lineage>
</organism>
<dbReference type="OrthoDB" id="417697at2759"/>
<dbReference type="HOGENOM" id="CLU_010595_9_1_1"/>
<protein>
    <recommendedName>
        <fullName evidence="3">Methyltransferase domain-containing protein</fullName>
    </recommendedName>
</protein>